<dbReference type="InterPro" id="IPR001024">
    <property type="entry name" value="PLAT/LH2_dom"/>
</dbReference>
<feature type="region of interest" description="Disordered" evidence="1">
    <location>
        <begin position="156"/>
        <end position="201"/>
    </location>
</feature>
<dbReference type="Gene3D" id="2.60.60.20">
    <property type="entry name" value="PLAT/LH2 domain"/>
    <property type="match status" value="1"/>
</dbReference>
<reference evidence="4" key="1">
    <citation type="submission" date="2023-08" db="EMBL/GenBank/DDBJ databases">
        <authorList>
            <person name="Alioto T."/>
            <person name="Alioto T."/>
            <person name="Gomez Garrido J."/>
        </authorList>
    </citation>
    <scope>NUCLEOTIDE SEQUENCE</scope>
</reference>
<evidence type="ECO:0000256" key="2">
    <source>
        <dbReference type="SAM" id="Phobius"/>
    </source>
</evidence>
<keyword evidence="5" id="KW-1185">Reference proteome</keyword>
<dbReference type="Pfam" id="PF01477">
    <property type="entry name" value="PLAT"/>
    <property type="match status" value="1"/>
</dbReference>
<evidence type="ECO:0000313" key="5">
    <source>
        <dbReference type="Proteomes" id="UP001162480"/>
    </source>
</evidence>
<feature type="compositionally biased region" description="Polar residues" evidence="1">
    <location>
        <begin position="211"/>
        <end position="225"/>
    </location>
</feature>
<dbReference type="AlphaFoldDB" id="A0AA36BP17"/>
<evidence type="ECO:0000256" key="1">
    <source>
        <dbReference type="SAM" id="MobiDB-lite"/>
    </source>
</evidence>
<dbReference type="InterPro" id="IPR036392">
    <property type="entry name" value="PLAT/LH2_dom_sf"/>
</dbReference>
<feature type="compositionally biased region" description="Polar residues" evidence="1">
    <location>
        <begin position="166"/>
        <end position="186"/>
    </location>
</feature>
<keyword evidence="2" id="KW-1133">Transmembrane helix</keyword>
<feature type="transmembrane region" description="Helical" evidence="2">
    <location>
        <begin position="388"/>
        <end position="407"/>
    </location>
</feature>
<accession>A0AA36BP17</accession>
<evidence type="ECO:0000313" key="4">
    <source>
        <dbReference type="EMBL" id="CAI9737072.1"/>
    </source>
</evidence>
<gene>
    <name evidence="4" type="ORF">OCTVUL_1B010412</name>
</gene>
<dbReference type="SUPFAM" id="SSF49723">
    <property type="entry name" value="Lipase/lipooxygenase domain (PLAT/LH2 domain)"/>
    <property type="match status" value="1"/>
</dbReference>
<dbReference type="Proteomes" id="UP001162480">
    <property type="component" value="Chromosome 19"/>
</dbReference>
<name>A0AA36BP17_OCTVU</name>
<dbReference type="EMBL" id="OX597832">
    <property type="protein sequence ID" value="CAI9737072.1"/>
    <property type="molecule type" value="Genomic_DNA"/>
</dbReference>
<dbReference type="PANTHER" id="PTHR45901">
    <property type="entry name" value="PROTEIN CBG12474"/>
    <property type="match status" value="1"/>
</dbReference>
<organism evidence="4 5">
    <name type="scientific">Octopus vulgaris</name>
    <name type="common">Common octopus</name>
    <dbReference type="NCBI Taxonomy" id="6645"/>
    <lineage>
        <taxon>Eukaryota</taxon>
        <taxon>Metazoa</taxon>
        <taxon>Spiralia</taxon>
        <taxon>Lophotrochozoa</taxon>
        <taxon>Mollusca</taxon>
        <taxon>Cephalopoda</taxon>
        <taxon>Coleoidea</taxon>
        <taxon>Octopodiformes</taxon>
        <taxon>Octopoda</taxon>
        <taxon>Incirrata</taxon>
        <taxon>Octopodidae</taxon>
        <taxon>Octopus</taxon>
    </lineage>
</organism>
<dbReference type="InterPro" id="IPR052970">
    <property type="entry name" value="Inner_ear_hair_cell_LOXHD"/>
</dbReference>
<feature type="region of interest" description="Disordered" evidence="1">
    <location>
        <begin position="211"/>
        <end position="230"/>
    </location>
</feature>
<dbReference type="PANTHER" id="PTHR45901:SF3">
    <property type="entry name" value="LIPOXYGENASE HOMOLOGY DOMAIN-CONTAINING PROTEIN 1"/>
    <property type="match status" value="1"/>
</dbReference>
<proteinExistence type="predicted"/>
<evidence type="ECO:0000259" key="3">
    <source>
        <dbReference type="SMART" id="SM00308"/>
    </source>
</evidence>
<dbReference type="SMART" id="SM00308">
    <property type="entry name" value="LH2"/>
    <property type="match status" value="1"/>
</dbReference>
<sequence length="419" mass="46472">MKWRLEVHTGTLDHSKTDGNVYFQLVGDVQRSQEFNLDGPGNDFEQGAVNVFQLQTPYLGQLRSVKVSYWSSDGWYLMILKNLITNGTCTFEYNDWFTHTFSWSAINLDCAYVLRSSSSLRTTSRTREMTSSLRLKTVQPSPTYFYHTSTSRTLIESSKQRLEAAKTSTKLHPSSSSMNEHQTVTASEDPKRSLGDNPDISLTTSQAMQVTSLSSMNEHQSVTASEKSKRSLADIPVISLTTSQAMQVTSEPEMSQTSTPPLFTTETSSNTLDPVQVEQTTTGLDPILSSAYVFSTNSISESFSYTPVSSTQEFVSSSKQCIPVQVIENGTPSKENSSCVCRVMNSSSLSKEAKIKQLIKELTVDPKSLSKYKRKKISAPDHRVSAQAIGYVGVVTLVAPFALLVILDLMTFMKYYLGN</sequence>
<protein>
    <submittedName>
        <fullName evidence="4">Uro-adherence factor A-like</fullName>
    </submittedName>
</protein>
<feature type="region of interest" description="Disordered" evidence="1">
    <location>
        <begin position="246"/>
        <end position="268"/>
    </location>
</feature>
<keyword evidence="2" id="KW-0812">Transmembrane</keyword>
<keyword evidence="2" id="KW-0472">Membrane</keyword>
<feature type="domain" description="PLAT" evidence="3">
    <location>
        <begin position="1"/>
        <end position="110"/>
    </location>
</feature>